<name>A0A6P8Y7W4_THRPL</name>
<gene>
    <name evidence="3" type="primary">LOC117642043</name>
</gene>
<evidence type="ECO:0000256" key="1">
    <source>
        <dbReference type="SAM" id="MobiDB-lite"/>
    </source>
</evidence>
<feature type="compositionally biased region" description="Low complexity" evidence="1">
    <location>
        <begin position="95"/>
        <end position="104"/>
    </location>
</feature>
<evidence type="ECO:0000313" key="3">
    <source>
        <dbReference type="RefSeq" id="XP_034235718.1"/>
    </source>
</evidence>
<evidence type="ECO:0000313" key="2">
    <source>
        <dbReference type="Proteomes" id="UP000515158"/>
    </source>
</evidence>
<sequence>MLRSRYHRKMISVCVTLRSEQAQGAVHSRRRAARACARRRNKRVVLHPRRRCDCRLCSPPRFLDSGHPPHSTKLRFWDPLESSLAMTGRGKKSKAAASGGSEKQPPNKKPKPSPSMWCTECWSWETKSKCSKAGQAKHRCLPISEAMAEAQAAFDVVHEDMKRKEQQLLQVKTAFEEKGAVVLEARLDSHESDGKFWVEGGTFRIHLAATSVSEPNKEDLLEALEDSSMSFYGDEPSLSLPRDLVRNLFGKSPIRPNGVTLPRGTVLIEKGYHKNFLLKVYERGVLPHQGDGKKVFGRVSDDTLEAFQTCWCGGGFHCPDKFCDHEKGAEIDVVDARFL</sequence>
<accession>A0A6P8Y7W4</accession>
<dbReference type="GeneID" id="117642043"/>
<proteinExistence type="predicted"/>
<organism evidence="3">
    <name type="scientific">Thrips palmi</name>
    <name type="common">Melon thrips</name>
    <dbReference type="NCBI Taxonomy" id="161013"/>
    <lineage>
        <taxon>Eukaryota</taxon>
        <taxon>Metazoa</taxon>
        <taxon>Ecdysozoa</taxon>
        <taxon>Arthropoda</taxon>
        <taxon>Hexapoda</taxon>
        <taxon>Insecta</taxon>
        <taxon>Pterygota</taxon>
        <taxon>Neoptera</taxon>
        <taxon>Paraneoptera</taxon>
        <taxon>Thysanoptera</taxon>
        <taxon>Terebrantia</taxon>
        <taxon>Thripoidea</taxon>
        <taxon>Thripidae</taxon>
        <taxon>Thrips</taxon>
    </lineage>
</organism>
<reference evidence="3" key="1">
    <citation type="submission" date="2025-08" db="UniProtKB">
        <authorList>
            <consortium name="RefSeq"/>
        </authorList>
    </citation>
    <scope>IDENTIFICATION</scope>
    <source>
        <tissue evidence="3">Total insect</tissue>
    </source>
</reference>
<feature type="region of interest" description="Disordered" evidence="1">
    <location>
        <begin position="87"/>
        <end position="116"/>
    </location>
</feature>
<dbReference type="RefSeq" id="XP_034235718.1">
    <property type="nucleotide sequence ID" value="XM_034379827.1"/>
</dbReference>
<dbReference type="KEGG" id="tpal:117642043"/>
<dbReference type="Proteomes" id="UP000515158">
    <property type="component" value="Unplaced"/>
</dbReference>
<protein>
    <submittedName>
        <fullName evidence="3">Uncharacterized protein LOC117642043 isoform X1</fullName>
    </submittedName>
</protein>
<dbReference type="AlphaFoldDB" id="A0A6P8Y7W4"/>
<dbReference type="InParanoid" id="A0A6P8Y7W4"/>
<keyword evidence="2" id="KW-1185">Reference proteome</keyword>